<keyword evidence="4" id="KW-0378">Hydrolase</keyword>
<dbReference type="GO" id="GO:0008081">
    <property type="term" value="F:phosphoric diester hydrolase activity"/>
    <property type="evidence" value="ECO:0007669"/>
    <property type="project" value="TreeGrafter"/>
</dbReference>
<evidence type="ECO:0000313" key="15">
    <source>
        <dbReference type="EMBL" id="KIK43746.1"/>
    </source>
</evidence>
<feature type="site" description="Important for catalytic activity" evidence="10">
    <location>
        <position position="271"/>
    </location>
</feature>
<comment type="similarity">
    <text evidence="1 12">Belongs to the DNA repair enzymes AP/ExoA family.</text>
</comment>
<keyword evidence="2 9" id="KW-0479">Metal-binding</keyword>
<feature type="binding site" evidence="9">
    <location>
        <position position="7"/>
    </location>
    <ligand>
        <name>Mg(2+)</name>
        <dbReference type="ChEBI" id="CHEBI:18420"/>
        <label>1</label>
    </ligand>
</feature>
<protein>
    <recommendedName>
        <fullName evidence="12">DNA-(apurinic or apyrimidinic site) endonuclease</fullName>
        <ecNumber evidence="12">3.1.-.-</ecNumber>
    </recommendedName>
</protein>
<dbReference type="OrthoDB" id="391817at2759"/>
<gene>
    <name evidence="15" type="ORF">CY34DRAFT_803486</name>
</gene>
<dbReference type="STRING" id="930992.A0A0D0APN0"/>
<proteinExistence type="inferred from homology"/>
<feature type="region of interest" description="Disordered" evidence="13">
    <location>
        <begin position="420"/>
        <end position="492"/>
    </location>
</feature>
<evidence type="ECO:0000256" key="2">
    <source>
        <dbReference type="ARBA" id="ARBA00022723"/>
    </source>
</evidence>
<evidence type="ECO:0000256" key="6">
    <source>
        <dbReference type="ARBA" id="ARBA00022842"/>
    </source>
</evidence>
<feature type="active site" evidence="8">
    <location>
        <position position="157"/>
    </location>
</feature>
<feature type="binding site" evidence="9">
    <location>
        <position position="42"/>
    </location>
    <ligand>
        <name>Mg(2+)</name>
        <dbReference type="ChEBI" id="CHEBI:18420"/>
        <label>1</label>
    </ligand>
</feature>
<feature type="site" description="Transition state stabilizer" evidence="10">
    <location>
        <position position="198"/>
    </location>
</feature>
<dbReference type="NCBIfam" id="TIGR00633">
    <property type="entry name" value="xth"/>
    <property type="match status" value="1"/>
</dbReference>
<evidence type="ECO:0000256" key="8">
    <source>
        <dbReference type="PIRSR" id="PIRSR604808-1"/>
    </source>
</evidence>
<dbReference type="AlphaFoldDB" id="A0A0D0APN0"/>
<evidence type="ECO:0000313" key="16">
    <source>
        <dbReference type="Proteomes" id="UP000054485"/>
    </source>
</evidence>
<dbReference type="PANTHER" id="PTHR22748">
    <property type="entry name" value="AP ENDONUCLEASE"/>
    <property type="match status" value="1"/>
</dbReference>
<name>A0A0D0APN0_9AGAM</name>
<keyword evidence="5" id="KW-0862">Zinc</keyword>
<keyword evidence="3 11" id="KW-0863">Zinc-finger</keyword>
<dbReference type="InterPro" id="IPR010666">
    <property type="entry name" value="Znf_GRF"/>
</dbReference>
<feature type="binding site" evidence="9">
    <location>
        <position position="296"/>
    </location>
    <ligand>
        <name>Mg(2+)</name>
        <dbReference type="ChEBI" id="CHEBI:18420"/>
        <label>1</label>
    </ligand>
</feature>
<evidence type="ECO:0000256" key="10">
    <source>
        <dbReference type="PIRSR" id="PIRSR604808-3"/>
    </source>
</evidence>
<evidence type="ECO:0000256" key="7">
    <source>
        <dbReference type="ARBA" id="ARBA00023242"/>
    </source>
</evidence>
<evidence type="ECO:0000256" key="9">
    <source>
        <dbReference type="PIRSR" id="PIRSR604808-2"/>
    </source>
</evidence>
<keyword evidence="12" id="KW-0234">DNA repair</keyword>
<comment type="cofactor">
    <cofactor evidence="9 12">
        <name>Mg(2+)</name>
        <dbReference type="ChEBI" id="CHEBI:18420"/>
    </cofactor>
    <cofactor evidence="9 12">
        <name>Mn(2+)</name>
        <dbReference type="ChEBI" id="CHEBI:29035"/>
    </cofactor>
    <text evidence="9 12">Probably binds two magnesium or manganese ions per subunit.</text>
</comment>
<sequence>MRILSWNINGIRTLPQYHPWNTFTSFQGILEHLKADIICFQEMKTSRSNLSRCVALPDDFEAFFSFPQNKGGYSGVAVYSDSRTITPLRAEEGLSGILQPKPPLTLDDRISRSYPCAHEIELMPDEDGSTPSDLAALEAEGRALIVDFGLFVLINVYCPNETSDARLPFKINYHTMLQDRVRTLMNEGREVVVVGDINICATPLDHCDGHLSSNTATFYDHPARAWFHRWLSPIGCMTDAVRTFWPGRKGMYTCWNMKISARESNYGTRVDYILVTPGMLPWIKHGDIQPSLKGSDHCPIYIDLHDEIITDAGERLSLRDVLPVDGNRKDLPRLAARRWEEYSGKQTLLSTFFGKRNMLLSPNSSPHSSLSLAADMQLSGEHSDAAQPDHMQPAVGIPPPTHPSLSFQNLACTSTSQLLASPPKLQSNPTSSRQTAPPDSSAKRKSSDSSAKKASKKLKGSQSKLSSFFAPPSISPPCSQGKSSGDVPDHQDYIDSDYQLALELSASFENPLSQGLLASATPSASHSKAAWSQLMAPIQPPNCFVHGEPAKEHTVNKPGPNKGKTFFLCARSVLSVPFISPLSNSFHLDQSARVTTRAKTNASVKKWITDTGVIFLNGRATSDGKPRTSLPRHEIKNSLEANYTSGIYIHTPGRGCSCPSLGIYFWGLEGVIA</sequence>
<dbReference type="InterPro" id="IPR005135">
    <property type="entry name" value="Endo/exonuclease/phosphatase"/>
</dbReference>
<dbReference type="PANTHER" id="PTHR22748:SF4">
    <property type="entry name" value="DNA-(APURINIC OR APYRIMIDINIC SITE) ENDONUCLEASE 2"/>
    <property type="match status" value="1"/>
</dbReference>
<evidence type="ECO:0000259" key="14">
    <source>
        <dbReference type="PROSITE" id="PS51999"/>
    </source>
</evidence>
<dbReference type="SUPFAM" id="SSF56219">
    <property type="entry name" value="DNase I-like"/>
    <property type="match status" value="1"/>
</dbReference>
<keyword evidence="7" id="KW-0539">Nucleus</keyword>
<dbReference type="HOGENOM" id="CLU_010374_2_1_1"/>
<feature type="site" description="Interaction with DNA substrate" evidence="10">
    <location>
        <position position="297"/>
    </location>
</feature>
<dbReference type="EC" id="3.1.-.-" evidence="12"/>
<dbReference type="EMBL" id="KN835205">
    <property type="protein sequence ID" value="KIK43746.1"/>
    <property type="molecule type" value="Genomic_DNA"/>
</dbReference>
<dbReference type="Pfam" id="PF03372">
    <property type="entry name" value="Exo_endo_phos"/>
    <property type="match status" value="1"/>
</dbReference>
<feature type="active site" description="Proton donor/acceptor" evidence="8">
    <location>
        <position position="196"/>
    </location>
</feature>
<evidence type="ECO:0000256" key="5">
    <source>
        <dbReference type="ARBA" id="ARBA00022833"/>
    </source>
</evidence>
<feature type="region of interest" description="Disordered" evidence="13">
    <location>
        <begin position="379"/>
        <end position="407"/>
    </location>
</feature>
<dbReference type="PROSITE" id="PS51435">
    <property type="entry name" value="AP_NUCLEASE_F1_4"/>
    <property type="match status" value="1"/>
</dbReference>
<accession>A0A0D0APN0</accession>
<dbReference type="GO" id="GO:0005634">
    <property type="term" value="C:nucleus"/>
    <property type="evidence" value="ECO:0007669"/>
    <property type="project" value="TreeGrafter"/>
</dbReference>
<reference evidence="16" key="2">
    <citation type="submission" date="2015-01" db="EMBL/GenBank/DDBJ databases">
        <title>Evolutionary Origins and Diversification of the Mycorrhizal Mutualists.</title>
        <authorList>
            <consortium name="DOE Joint Genome Institute"/>
            <consortium name="Mycorrhizal Genomics Consortium"/>
            <person name="Kohler A."/>
            <person name="Kuo A."/>
            <person name="Nagy L.G."/>
            <person name="Floudas D."/>
            <person name="Copeland A."/>
            <person name="Barry K.W."/>
            <person name="Cichocki N."/>
            <person name="Veneault-Fourrey C."/>
            <person name="LaButti K."/>
            <person name="Lindquist E.A."/>
            <person name="Lipzen A."/>
            <person name="Lundell T."/>
            <person name="Morin E."/>
            <person name="Murat C."/>
            <person name="Riley R."/>
            <person name="Ohm R."/>
            <person name="Sun H."/>
            <person name="Tunlid A."/>
            <person name="Henrissat B."/>
            <person name="Grigoriev I.V."/>
            <person name="Hibbett D.S."/>
            <person name="Martin F."/>
        </authorList>
    </citation>
    <scope>NUCLEOTIDE SEQUENCE [LARGE SCALE GENOMIC DNA]</scope>
    <source>
        <strain evidence="16">UH-Slu-Lm8-n1</strain>
    </source>
</reference>
<dbReference type="GO" id="GO:0008311">
    <property type="term" value="F:double-stranded DNA 3'-5' DNA exonuclease activity"/>
    <property type="evidence" value="ECO:0007669"/>
    <property type="project" value="TreeGrafter"/>
</dbReference>
<organism evidence="15 16">
    <name type="scientific">Suillus luteus UH-Slu-Lm8-n1</name>
    <dbReference type="NCBI Taxonomy" id="930992"/>
    <lineage>
        <taxon>Eukaryota</taxon>
        <taxon>Fungi</taxon>
        <taxon>Dikarya</taxon>
        <taxon>Basidiomycota</taxon>
        <taxon>Agaricomycotina</taxon>
        <taxon>Agaricomycetes</taxon>
        <taxon>Agaricomycetidae</taxon>
        <taxon>Boletales</taxon>
        <taxon>Suillineae</taxon>
        <taxon>Suillaceae</taxon>
        <taxon>Suillus</taxon>
    </lineage>
</organism>
<keyword evidence="12" id="KW-0227">DNA damage</keyword>
<keyword evidence="9" id="KW-0464">Manganese</keyword>
<feature type="compositionally biased region" description="Low complexity" evidence="13">
    <location>
        <begin position="460"/>
        <end position="479"/>
    </location>
</feature>
<evidence type="ECO:0000256" key="13">
    <source>
        <dbReference type="SAM" id="MobiDB-lite"/>
    </source>
</evidence>
<feature type="binding site" evidence="9">
    <location>
        <position position="297"/>
    </location>
    <ligand>
        <name>Mg(2+)</name>
        <dbReference type="ChEBI" id="CHEBI:18420"/>
        <label>1</label>
    </ligand>
</feature>
<feature type="binding site" evidence="9">
    <location>
        <position position="198"/>
    </location>
    <ligand>
        <name>Mg(2+)</name>
        <dbReference type="ChEBI" id="CHEBI:18420"/>
        <label>1</label>
    </ligand>
</feature>
<evidence type="ECO:0000256" key="1">
    <source>
        <dbReference type="ARBA" id="ARBA00007092"/>
    </source>
</evidence>
<dbReference type="InParanoid" id="A0A0D0APN0"/>
<dbReference type="FunCoup" id="A0A0D0APN0">
    <property type="interactions" value="683"/>
</dbReference>
<dbReference type="InterPro" id="IPR004808">
    <property type="entry name" value="AP_endonuc_1"/>
</dbReference>
<dbReference type="CDD" id="cd09088">
    <property type="entry name" value="Ape2-like_AP-endo"/>
    <property type="match status" value="1"/>
</dbReference>
<evidence type="ECO:0000256" key="3">
    <source>
        <dbReference type="ARBA" id="ARBA00022771"/>
    </source>
</evidence>
<dbReference type="PROSITE" id="PS51999">
    <property type="entry name" value="ZF_GRF"/>
    <property type="match status" value="1"/>
</dbReference>
<keyword evidence="6 9" id="KW-0460">Magnesium</keyword>
<reference evidence="15 16" key="1">
    <citation type="submission" date="2014-04" db="EMBL/GenBank/DDBJ databases">
        <authorList>
            <consortium name="DOE Joint Genome Institute"/>
            <person name="Kuo A."/>
            <person name="Ruytinx J."/>
            <person name="Rineau F."/>
            <person name="Colpaert J."/>
            <person name="Kohler A."/>
            <person name="Nagy L.G."/>
            <person name="Floudas D."/>
            <person name="Copeland A."/>
            <person name="Barry K.W."/>
            <person name="Cichocki N."/>
            <person name="Veneault-Fourrey C."/>
            <person name="LaButti K."/>
            <person name="Lindquist E.A."/>
            <person name="Lipzen A."/>
            <person name="Lundell T."/>
            <person name="Morin E."/>
            <person name="Murat C."/>
            <person name="Sun H."/>
            <person name="Tunlid A."/>
            <person name="Henrissat B."/>
            <person name="Grigoriev I.V."/>
            <person name="Hibbett D.S."/>
            <person name="Martin F."/>
            <person name="Nordberg H.P."/>
            <person name="Cantor M.N."/>
            <person name="Hua S.X."/>
        </authorList>
    </citation>
    <scope>NUCLEOTIDE SEQUENCE [LARGE SCALE GENOMIC DNA]</scope>
    <source>
        <strain evidence="15 16">UH-Slu-Lm8-n1</strain>
    </source>
</reference>
<feature type="compositionally biased region" description="Basic and acidic residues" evidence="13">
    <location>
        <begin position="441"/>
        <end position="451"/>
    </location>
</feature>
<dbReference type="GO" id="GO:0008270">
    <property type="term" value="F:zinc ion binding"/>
    <property type="evidence" value="ECO:0007669"/>
    <property type="project" value="UniProtKB-KW"/>
</dbReference>
<dbReference type="InterPro" id="IPR036691">
    <property type="entry name" value="Endo/exonu/phosph_ase_sf"/>
</dbReference>
<feature type="binding site" evidence="9">
    <location>
        <position position="196"/>
    </location>
    <ligand>
        <name>Mg(2+)</name>
        <dbReference type="ChEBI" id="CHEBI:18420"/>
        <label>1</label>
    </ligand>
</feature>
<dbReference type="GO" id="GO:0006284">
    <property type="term" value="P:base-excision repair"/>
    <property type="evidence" value="ECO:0007669"/>
    <property type="project" value="TreeGrafter"/>
</dbReference>
<dbReference type="Proteomes" id="UP000054485">
    <property type="component" value="Unassembled WGS sequence"/>
</dbReference>
<feature type="domain" description="GRF-type" evidence="14">
    <location>
        <begin position="543"/>
        <end position="611"/>
    </location>
</feature>
<evidence type="ECO:0000256" key="12">
    <source>
        <dbReference type="RuleBase" id="RU362131"/>
    </source>
</evidence>
<evidence type="ECO:0000256" key="11">
    <source>
        <dbReference type="PROSITE-ProRule" id="PRU01343"/>
    </source>
</evidence>
<dbReference type="Gene3D" id="3.60.10.10">
    <property type="entry name" value="Endonuclease/exonuclease/phosphatase"/>
    <property type="match status" value="1"/>
</dbReference>
<dbReference type="GO" id="GO:0003906">
    <property type="term" value="F:DNA-(apurinic or apyrimidinic site) endonuclease activity"/>
    <property type="evidence" value="ECO:0007669"/>
    <property type="project" value="TreeGrafter"/>
</dbReference>
<evidence type="ECO:0000256" key="4">
    <source>
        <dbReference type="ARBA" id="ARBA00022801"/>
    </source>
</evidence>
<keyword evidence="16" id="KW-1185">Reference proteome</keyword>
<feature type="active site" description="Proton acceptor" evidence="8">
    <location>
        <position position="297"/>
    </location>
</feature>
<feature type="compositionally biased region" description="Polar residues" evidence="13">
    <location>
        <begin position="420"/>
        <end position="438"/>
    </location>
</feature>